<keyword evidence="4" id="KW-1185">Reference proteome</keyword>
<feature type="domain" description="Lipid/polyisoprenoid-binding YceI-like" evidence="2">
    <location>
        <begin position="4"/>
        <end position="168"/>
    </location>
</feature>
<evidence type="ECO:0000313" key="4">
    <source>
        <dbReference type="Proteomes" id="UP000253094"/>
    </source>
</evidence>
<dbReference type="InterPro" id="IPR007372">
    <property type="entry name" value="Lipid/polyisoprenoid-bd_YceI"/>
</dbReference>
<dbReference type="OrthoDB" id="9811006at2"/>
<dbReference type="RefSeq" id="WP_114031220.1">
    <property type="nucleotide sequence ID" value="NZ_QOIL01000014.1"/>
</dbReference>
<organism evidence="3 4">
    <name type="scientific">Sphaerisporangium album</name>
    <dbReference type="NCBI Taxonomy" id="509200"/>
    <lineage>
        <taxon>Bacteria</taxon>
        <taxon>Bacillati</taxon>
        <taxon>Actinomycetota</taxon>
        <taxon>Actinomycetes</taxon>
        <taxon>Streptosporangiales</taxon>
        <taxon>Streptosporangiaceae</taxon>
        <taxon>Sphaerisporangium</taxon>
    </lineage>
</organism>
<dbReference type="Gene3D" id="2.40.128.110">
    <property type="entry name" value="Lipid/polyisoprenoid-binding, YceI-like"/>
    <property type="match status" value="1"/>
</dbReference>
<evidence type="ECO:0000313" key="3">
    <source>
        <dbReference type="EMBL" id="RCG28308.1"/>
    </source>
</evidence>
<dbReference type="SMART" id="SM00867">
    <property type="entry name" value="YceI"/>
    <property type="match status" value="1"/>
</dbReference>
<accession>A0A367FD65</accession>
<dbReference type="EMBL" id="QOIL01000014">
    <property type="protein sequence ID" value="RCG28308.1"/>
    <property type="molecule type" value="Genomic_DNA"/>
</dbReference>
<dbReference type="Proteomes" id="UP000253094">
    <property type="component" value="Unassembled WGS sequence"/>
</dbReference>
<proteinExistence type="inferred from homology"/>
<gene>
    <name evidence="3" type="ORF">DQ384_24635</name>
</gene>
<comment type="caution">
    <text evidence="3">The sequence shown here is derived from an EMBL/GenBank/DDBJ whole genome shotgun (WGS) entry which is preliminary data.</text>
</comment>
<evidence type="ECO:0000259" key="2">
    <source>
        <dbReference type="SMART" id="SM00867"/>
    </source>
</evidence>
<dbReference type="PANTHER" id="PTHR34406">
    <property type="entry name" value="PROTEIN YCEI"/>
    <property type="match status" value="1"/>
</dbReference>
<comment type="similarity">
    <text evidence="1">Belongs to the UPF0312 family.</text>
</comment>
<dbReference type="Pfam" id="PF04264">
    <property type="entry name" value="YceI"/>
    <property type="match status" value="1"/>
</dbReference>
<name>A0A367FD65_9ACTN</name>
<dbReference type="PANTHER" id="PTHR34406:SF1">
    <property type="entry name" value="PROTEIN YCEI"/>
    <property type="match status" value="1"/>
</dbReference>
<dbReference type="SUPFAM" id="SSF101874">
    <property type="entry name" value="YceI-like"/>
    <property type="match status" value="1"/>
</dbReference>
<reference evidence="3 4" key="1">
    <citation type="submission" date="2018-06" db="EMBL/GenBank/DDBJ databases">
        <title>Sphaerisporangium craniellae sp. nov., isolated from a marine sponge in the South China Sea.</title>
        <authorList>
            <person name="Li L."/>
        </authorList>
    </citation>
    <scope>NUCLEOTIDE SEQUENCE [LARGE SCALE GENOMIC DNA]</scope>
    <source>
        <strain evidence="3 4">CCTCC AA 208026</strain>
    </source>
</reference>
<dbReference type="InterPro" id="IPR036761">
    <property type="entry name" value="TTHA0802/YceI-like_sf"/>
</dbReference>
<protein>
    <submittedName>
        <fullName evidence="3">YceI family protein</fullName>
    </submittedName>
</protein>
<dbReference type="AlphaFoldDB" id="A0A367FD65"/>
<sequence length="171" mass="19057">MNERYVISPARSKIGFEASSSVHPIHGEADGVSGFVDAAVVGGRVDLSAEPRMRVELPAERLRSGNPLYDGELRRRIDVRAYPRVTGEATEVEELTGTGRYRVQGDLTFHGVTRPVEGEITVSAPDDRTLLIEGEQIFDVRDFGLQPPKMLMLRVHPQVRVRVRIVAEREP</sequence>
<evidence type="ECO:0000256" key="1">
    <source>
        <dbReference type="ARBA" id="ARBA00008812"/>
    </source>
</evidence>